<keyword evidence="1" id="KW-1015">Disulfide bond</keyword>
<feature type="chain" id="PRO_5041740011" description="TNFR-Cys domain-containing protein" evidence="3">
    <location>
        <begin position="23"/>
        <end position="221"/>
    </location>
</feature>
<keyword evidence="3" id="KW-0732">Signal</keyword>
<proteinExistence type="predicted"/>
<dbReference type="GO" id="GO:0009897">
    <property type="term" value="C:external side of plasma membrane"/>
    <property type="evidence" value="ECO:0007669"/>
    <property type="project" value="TreeGrafter"/>
</dbReference>
<dbReference type="PANTHER" id="PTHR47496:SF1">
    <property type="entry name" value="CD27 ANTIGEN"/>
    <property type="match status" value="1"/>
</dbReference>
<dbReference type="GO" id="GO:0043066">
    <property type="term" value="P:negative regulation of apoptotic process"/>
    <property type="evidence" value="ECO:0007669"/>
    <property type="project" value="TreeGrafter"/>
</dbReference>
<dbReference type="InterPro" id="IPR001368">
    <property type="entry name" value="TNFR/NGFR_Cys_rich_reg"/>
</dbReference>
<dbReference type="Proteomes" id="UP001187415">
    <property type="component" value="Unassembled WGS sequence"/>
</dbReference>
<dbReference type="PROSITE" id="PS00652">
    <property type="entry name" value="TNFR_NGFR_1"/>
    <property type="match status" value="1"/>
</dbReference>
<feature type="disulfide bond" evidence="1">
    <location>
        <begin position="65"/>
        <end position="80"/>
    </location>
</feature>
<evidence type="ECO:0000256" key="3">
    <source>
        <dbReference type="SAM" id="SignalP"/>
    </source>
</evidence>
<evidence type="ECO:0000256" key="2">
    <source>
        <dbReference type="SAM" id="Phobius"/>
    </source>
</evidence>
<keyword evidence="2" id="KW-1133">Transmembrane helix</keyword>
<dbReference type="InterPro" id="IPR053126">
    <property type="entry name" value="CD27_receptor"/>
</dbReference>
<dbReference type="PROSITE" id="PS50050">
    <property type="entry name" value="TNFR_NGFR_2"/>
    <property type="match status" value="1"/>
</dbReference>
<evidence type="ECO:0000313" key="5">
    <source>
        <dbReference type="EMBL" id="KAK2844739.1"/>
    </source>
</evidence>
<name>A0AA88SVM4_CHASR</name>
<gene>
    <name evidence="5" type="ORF">Q5P01_011398</name>
</gene>
<dbReference type="PANTHER" id="PTHR47496">
    <property type="entry name" value="CD27"/>
    <property type="match status" value="1"/>
</dbReference>
<keyword evidence="6" id="KW-1185">Reference proteome</keyword>
<feature type="transmembrane region" description="Helical" evidence="2">
    <location>
        <begin position="152"/>
        <end position="173"/>
    </location>
</feature>
<feature type="domain" description="TNFR-Cys" evidence="4">
    <location>
        <begin position="64"/>
        <end position="105"/>
    </location>
</feature>
<evidence type="ECO:0000256" key="1">
    <source>
        <dbReference type="PROSITE-ProRule" id="PRU00206"/>
    </source>
</evidence>
<reference evidence="5" key="1">
    <citation type="submission" date="2023-07" db="EMBL/GenBank/DDBJ databases">
        <title>Chromosome-level Genome Assembly of Striped Snakehead (Channa striata).</title>
        <authorList>
            <person name="Liu H."/>
        </authorList>
    </citation>
    <scope>NUCLEOTIDE SEQUENCE</scope>
    <source>
        <strain evidence="5">Gz</strain>
        <tissue evidence="5">Muscle</tissue>
    </source>
</reference>
<dbReference type="SUPFAM" id="SSF57586">
    <property type="entry name" value="TNF receptor-like"/>
    <property type="match status" value="1"/>
</dbReference>
<comment type="caution">
    <text evidence="5">The sequence shown here is derived from an EMBL/GenBank/DDBJ whole genome shotgun (WGS) entry which is preliminary data.</text>
</comment>
<dbReference type="AlphaFoldDB" id="A0AA88SVM4"/>
<sequence>MQPLYIIFTVLSSLCFFSSVLSIECNETHYQWPVNEPRLCCNKCAPGQHMVRRPENSCGVTCNSCTGNRYTDSYNVYMTCNSCTTCNKPNMKFLSQCNTTHNAVCTCTAGYKCKDQPCTQCEAISAPTEPTLLLSTTILTTTWKSESINDTASLLVIIALLCAVIAFAIATNIKPFLCWIRSKHGYFLTQKPAPESQFSEDEDVSKPVQEVCGKCDQPIDV</sequence>
<keyword evidence="2" id="KW-0812">Transmembrane</keyword>
<accession>A0AA88SVM4</accession>
<dbReference type="CDD" id="cd00185">
    <property type="entry name" value="TNFRSF"/>
    <property type="match status" value="1"/>
</dbReference>
<comment type="caution">
    <text evidence="1">Lacks conserved residue(s) required for the propagation of feature annotation.</text>
</comment>
<evidence type="ECO:0000259" key="4">
    <source>
        <dbReference type="PROSITE" id="PS50050"/>
    </source>
</evidence>
<feature type="repeat" description="TNFR-Cys" evidence="1">
    <location>
        <begin position="64"/>
        <end position="105"/>
    </location>
</feature>
<organism evidence="5 6">
    <name type="scientific">Channa striata</name>
    <name type="common">Snakehead murrel</name>
    <name type="synonym">Ophicephalus striatus</name>
    <dbReference type="NCBI Taxonomy" id="64152"/>
    <lineage>
        <taxon>Eukaryota</taxon>
        <taxon>Metazoa</taxon>
        <taxon>Chordata</taxon>
        <taxon>Craniata</taxon>
        <taxon>Vertebrata</taxon>
        <taxon>Euteleostomi</taxon>
        <taxon>Actinopterygii</taxon>
        <taxon>Neopterygii</taxon>
        <taxon>Teleostei</taxon>
        <taxon>Neoteleostei</taxon>
        <taxon>Acanthomorphata</taxon>
        <taxon>Anabantaria</taxon>
        <taxon>Anabantiformes</taxon>
        <taxon>Channoidei</taxon>
        <taxon>Channidae</taxon>
        <taxon>Channa</taxon>
    </lineage>
</organism>
<dbReference type="Gene3D" id="2.10.50.10">
    <property type="entry name" value="Tumor Necrosis Factor Receptor, subunit A, domain 2"/>
    <property type="match status" value="1"/>
</dbReference>
<protein>
    <recommendedName>
        <fullName evidence="4">TNFR-Cys domain-containing protein</fullName>
    </recommendedName>
</protein>
<dbReference type="EMBL" id="JAUPFM010000008">
    <property type="protein sequence ID" value="KAK2844739.1"/>
    <property type="molecule type" value="Genomic_DNA"/>
</dbReference>
<evidence type="ECO:0000313" key="6">
    <source>
        <dbReference type="Proteomes" id="UP001187415"/>
    </source>
</evidence>
<feature type="signal peptide" evidence="3">
    <location>
        <begin position="1"/>
        <end position="22"/>
    </location>
</feature>
<keyword evidence="2" id="KW-0472">Membrane</keyword>